<dbReference type="InterPro" id="IPR012910">
    <property type="entry name" value="Plug_dom"/>
</dbReference>
<keyword evidence="2" id="KW-0472">Membrane</keyword>
<dbReference type="InterPro" id="IPR041700">
    <property type="entry name" value="OMP_b-brl_3"/>
</dbReference>
<dbReference type="AlphaFoldDB" id="A0A2X4PMW8"/>
<name>A0A2X4PMW8_9PORP</name>
<protein>
    <submittedName>
        <fullName evidence="7">Outer membrane cobalamin receptor protein</fullName>
    </submittedName>
</protein>
<dbReference type="Gene3D" id="2.170.130.10">
    <property type="entry name" value="TonB-dependent receptor, plug domain"/>
    <property type="match status" value="1"/>
</dbReference>
<evidence type="ECO:0000256" key="1">
    <source>
        <dbReference type="ARBA" id="ARBA00004442"/>
    </source>
</evidence>
<dbReference type="InterPro" id="IPR008969">
    <property type="entry name" value="CarboxyPept-like_regulatory"/>
</dbReference>
<comment type="subcellular location">
    <subcellularLocation>
        <location evidence="1">Cell outer membrane</location>
    </subcellularLocation>
</comment>
<keyword evidence="4" id="KW-0732">Signal</keyword>
<dbReference type="Gene3D" id="2.40.170.20">
    <property type="entry name" value="TonB-dependent receptor, beta-barrel domain"/>
    <property type="match status" value="1"/>
</dbReference>
<feature type="chain" id="PRO_5015958197" evidence="4">
    <location>
        <begin position="25"/>
        <end position="833"/>
    </location>
</feature>
<keyword evidence="8" id="KW-1185">Reference proteome</keyword>
<dbReference type="KEGG" id="pcre:NCTC12858_01612"/>
<gene>
    <name evidence="7" type="ORF">NCTC12858_01612</name>
</gene>
<dbReference type="RefSeq" id="WP_023940815.1">
    <property type="nucleotide sequence ID" value="NZ_LS483447.1"/>
</dbReference>
<dbReference type="InterPro" id="IPR036942">
    <property type="entry name" value="Beta-barrel_TonB_sf"/>
</dbReference>
<sequence length="833" mass="94389">MKKIYYLICVLTALILSHSTVSFAQSTDNSQVRISGTITDSLDQKPIAFATVAISIRIGEIEEQYGQVADNEGYFRIALPYATNYKIECSYVGKKFNPINISPKEGEKEIKLGKLFMTDDESTQLNELQVVSARPLVKMEIDRLSYAMKEDREAPTKSLLDMLRKVPLVTVDGQGNIQVKGSSNFRIFFNGKPSPMFDQDPKNILRSIPAATIRKVEVITEPGVKYEAEGINAIINIVTDEATGDGLMGSVSAYTGYPAFGAATVYLAMKKGKWGLSSNFTLNKGTAESRNNLSQINKRNDTRNEIRYRTDDIVFSSVYGNALLSFELDSLNLLTANLALRPNKTTFTTNGENRFLHKENLLKEYKFQNRDESSGGNIQAGLDYQHSTLIPNELLTLSYRASYSPRSSFSRNTFYKQSASGLDSIKKGNTDAGLWEHTAQIDYVRPFLSRHMVEVGAKFIHRYAFSNPTHKYFDQAAGEWRPLMPKPGEEMNFTDFLHYYNIWAGYAAYTYKRDRWSAKAGARLEGGQLHIEYKDLPQANYKDNFFDWIPEVNFDYKPSDSQQIKLAYNFHIKRPHITQLNPYVKETAYVHEQGNPNLDPARNHTGTLSYSYTHPVITAMLSASYLYTENIIEERYAPHPHLPGVLLKSYGNFGRSYGPSFSSYLFFMPFTFIRFSLDASAAYTTWDAKQLDLKASDWSYNGSLYTQIMMPKDWSASYYFGLYNAGRSLQSVSKTMFYDAISITKTFLLGRLNVSLGISNPWTKESLFESITDTKDMKLISENYNVNRYIHFNISYRFGSLSSQVKKTTRSIVNDDLGIGKDNQNKGGIQAGM</sequence>
<dbReference type="PANTHER" id="PTHR40980:SF4">
    <property type="entry name" value="TONB-DEPENDENT RECEPTOR-LIKE BETA-BARREL DOMAIN-CONTAINING PROTEIN"/>
    <property type="match status" value="1"/>
</dbReference>
<dbReference type="PANTHER" id="PTHR40980">
    <property type="entry name" value="PLUG DOMAIN-CONTAINING PROTEIN"/>
    <property type="match status" value="1"/>
</dbReference>
<proteinExistence type="predicted"/>
<organism evidence="7 8">
    <name type="scientific">Porphyromonas crevioricanis</name>
    <dbReference type="NCBI Taxonomy" id="393921"/>
    <lineage>
        <taxon>Bacteria</taxon>
        <taxon>Pseudomonadati</taxon>
        <taxon>Bacteroidota</taxon>
        <taxon>Bacteroidia</taxon>
        <taxon>Bacteroidales</taxon>
        <taxon>Porphyromonadaceae</taxon>
        <taxon>Porphyromonas</taxon>
    </lineage>
</organism>
<evidence type="ECO:0000259" key="6">
    <source>
        <dbReference type="Pfam" id="PF14905"/>
    </source>
</evidence>
<evidence type="ECO:0000313" key="8">
    <source>
        <dbReference type="Proteomes" id="UP000249300"/>
    </source>
</evidence>
<dbReference type="SUPFAM" id="SSF49464">
    <property type="entry name" value="Carboxypeptidase regulatory domain-like"/>
    <property type="match status" value="1"/>
</dbReference>
<evidence type="ECO:0000256" key="2">
    <source>
        <dbReference type="ARBA" id="ARBA00023136"/>
    </source>
</evidence>
<evidence type="ECO:0000259" key="5">
    <source>
        <dbReference type="Pfam" id="PF07715"/>
    </source>
</evidence>
<dbReference type="SUPFAM" id="SSF56935">
    <property type="entry name" value="Porins"/>
    <property type="match status" value="1"/>
</dbReference>
<accession>A0A2X4PMW8</accession>
<reference evidence="7 8" key="1">
    <citation type="submission" date="2018-06" db="EMBL/GenBank/DDBJ databases">
        <authorList>
            <consortium name="Pathogen Informatics"/>
            <person name="Doyle S."/>
        </authorList>
    </citation>
    <scope>NUCLEOTIDE SEQUENCE [LARGE SCALE GENOMIC DNA]</scope>
    <source>
        <strain evidence="7 8">NCTC12858</strain>
    </source>
</reference>
<dbReference type="EMBL" id="LS483447">
    <property type="protein sequence ID" value="SQH73745.1"/>
    <property type="molecule type" value="Genomic_DNA"/>
</dbReference>
<dbReference type="Pfam" id="PF14905">
    <property type="entry name" value="OMP_b-brl_3"/>
    <property type="match status" value="1"/>
</dbReference>
<dbReference type="Pfam" id="PF13715">
    <property type="entry name" value="CarbopepD_reg_2"/>
    <property type="match status" value="1"/>
</dbReference>
<keyword evidence="3" id="KW-0998">Cell outer membrane</keyword>
<evidence type="ECO:0000256" key="3">
    <source>
        <dbReference type="ARBA" id="ARBA00023237"/>
    </source>
</evidence>
<feature type="domain" description="TonB-dependent receptor plug" evidence="5">
    <location>
        <begin position="149"/>
        <end position="233"/>
    </location>
</feature>
<dbReference type="Pfam" id="PF07715">
    <property type="entry name" value="Plug"/>
    <property type="match status" value="1"/>
</dbReference>
<dbReference type="GO" id="GO:0009279">
    <property type="term" value="C:cell outer membrane"/>
    <property type="evidence" value="ECO:0007669"/>
    <property type="project" value="UniProtKB-SubCell"/>
</dbReference>
<keyword evidence="7" id="KW-0675">Receptor</keyword>
<evidence type="ECO:0000256" key="4">
    <source>
        <dbReference type="SAM" id="SignalP"/>
    </source>
</evidence>
<feature type="domain" description="Outer membrane protein beta-barrel" evidence="6">
    <location>
        <begin position="393"/>
        <end position="796"/>
    </location>
</feature>
<dbReference type="Proteomes" id="UP000249300">
    <property type="component" value="Chromosome 1"/>
</dbReference>
<dbReference type="InterPro" id="IPR037066">
    <property type="entry name" value="Plug_dom_sf"/>
</dbReference>
<evidence type="ECO:0000313" key="7">
    <source>
        <dbReference type="EMBL" id="SQH73745.1"/>
    </source>
</evidence>
<feature type="signal peptide" evidence="4">
    <location>
        <begin position="1"/>
        <end position="24"/>
    </location>
</feature>